<organism evidence="4 5">
    <name type="scientific">Mariniblastus fucicola</name>
    <dbReference type="NCBI Taxonomy" id="980251"/>
    <lineage>
        <taxon>Bacteria</taxon>
        <taxon>Pseudomonadati</taxon>
        <taxon>Planctomycetota</taxon>
        <taxon>Planctomycetia</taxon>
        <taxon>Pirellulales</taxon>
        <taxon>Pirellulaceae</taxon>
        <taxon>Mariniblastus</taxon>
    </lineage>
</organism>
<dbReference type="OrthoDB" id="9790815at2"/>
<dbReference type="EC" id="3.1.1.31" evidence="4"/>
<dbReference type="Gene3D" id="2.130.10.10">
    <property type="entry name" value="YVTN repeat-like/Quinoprotein amine dehydrogenase"/>
    <property type="match status" value="1"/>
</dbReference>
<proteinExistence type="inferred from homology"/>
<evidence type="ECO:0000256" key="2">
    <source>
        <dbReference type="ARBA" id="ARBA00022526"/>
    </source>
</evidence>
<dbReference type="GO" id="GO:0005829">
    <property type="term" value="C:cytosol"/>
    <property type="evidence" value="ECO:0007669"/>
    <property type="project" value="TreeGrafter"/>
</dbReference>
<dbReference type="PANTHER" id="PTHR30344">
    <property type="entry name" value="6-PHOSPHOGLUCONOLACTONASE-RELATED"/>
    <property type="match status" value="1"/>
</dbReference>
<dbReference type="InterPro" id="IPR019405">
    <property type="entry name" value="Lactonase_7-beta_prop"/>
</dbReference>
<dbReference type="KEGG" id="mff:MFFC18_05050"/>
<keyword evidence="5" id="KW-1185">Reference proteome</keyword>
<keyword evidence="2" id="KW-0119">Carbohydrate metabolism</keyword>
<dbReference type="PANTHER" id="PTHR30344:SF1">
    <property type="entry name" value="6-PHOSPHOGLUCONOLACTONASE"/>
    <property type="match status" value="1"/>
</dbReference>
<dbReference type="InterPro" id="IPR050282">
    <property type="entry name" value="Cycloisomerase_2"/>
</dbReference>
<feature type="chain" id="PRO_5022774954" evidence="3">
    <location>
        <begin position="21"/>
        <end position="377"/>
    </location>
</feature>
<dbReference type="SUPFAM" id="SSF51004">
    <property type="entry name" value="C-terminal (heme d1) domain of cytochrome cd1-nitrite reductase"/>
    <property type="match status" value="1"/>
</dbReference>
<gene>
    <name evidence="4" type="primary">pgl_1</name>
    <name evidence="4" type="ORF">MFFC18_05050</name>
</gene>
<protein>
    <submittedName>
        <fullName evidence="4">6-phosphogluconolactonase</fullName>
        <ecNumber evidence="4">3.1.1.31</ecNumber>
    </submittedName>
</protein>
<keyword evidence="2" id="KW-0313">Glucose metabolism</keyword>
<keyword evidence="4" id="KW-0378">Hydrolase</keyword>
<dbReference type="Proteomes" id="UP000322214">
    <property type="component" value="Chromosome"/>
</dbReference>
<reference evidence="4 5" key="1">
    <citation type="submission" date="2019-08" db="EMBL/GenBank/DDBJ databases">
        <title>Deep-cultivation of Planctomycetes and their phenomic and genomic characterization uncovers novel biology.</title>
        <authorList>
            <person name="Wiegand S."/>
            <person name="Jogler M."/>
            <person name="Boedeker C."/>
            <person name="Pinto D."/>
            <person name="Vollmers J."/>
            <person name="Rivas-Marin E."/>
            <person name="Kohn T."/>
            <person name="Peeters S.H."/>
            <person name="Heuer A."/>
            <person name="Rast P."/>
            <person name="Oberbeckmann S."/>
            <person name="Bunk B."/>
            <person name="Jeske O."/>
            <person name="Meyerdierks A."/>
            <person name="Storesund J.E."/>
            <person name="Kallscheuer N."/>
            <person name="Luecker S."/>
            <person name="Lage O.M."/>
            <person name="Pohl T."/>
            <person name="Merkel B.J."/>
            <person name="Hornburger P."/>
            <person name="Mueller R.-W."/>
            <person name="Bruemmer F."/>
            <person name="Labrenz M."/>
            <person name="Spormann A.M."/>
            <person name="Op den Camp H."/>
            <person name="Overmann J."/>
            <person name="Amann R."/>
            <person name="Jetten M.S.M."/>
            <person name="Mascher T."/>
            <person name="Medema M.H."/>
            <person name="Devos D.P."/>
            <person name="Kaster A.-K."/>
            <person name="Ovreas L."/>
            <person name="Rohde M."/>
            <person name="Galperin M.Y."/>
            <person name="Jogler C."/>
        </authorList>
    </citation>
    <scope>NUCLEOTIDE SEQUENCE [LARGE SCALE GENOMIC DNA]</scope>
    <source>
        <strain evidence="4 5">FC18</strain>
    </source>
</reference>
<evidence type="ECO:0000256" key="3">
    <source>
        <dbReference type="SAM" id="SignalP"/>
    </source>
</evidence>
<sequence length="377" mass="40541" precursor="true">MKVFSIAILLLISFSAASIAEELDVWFGTGGNNAGQPAGIWHASFNTQSGDLSESRLALELVGTGWIAWHPKLPIIYSTANVNGKPSVCSIKVADDNTLSILQTVQISNGSCFLTTDQTGSVLISAQYGGGTVISIPIDDDGLLEDSVQEIRHTGGSNVVPRRQKSPHPHYAEVSPDNQFVFVPDLGLDQLVVYKLDLENQKLVATEQPVACVKGGGPRHMKILNATKPDGPNFAFVLNELAMSMSCFELQDGGAMKLVETVPTLSEDQRSGEIFNSASEVRIHPGGKFIYSANRGHDSISVFRFEAESLELGRVQTASIHGAWPRNFNLTPDGKWLLAAGAHTNSVTVFSIDAETGKLTYQKKSAFVPGAICVSIR</sequence>
<evidence type="ECO:0000256" key="1">
    <source>
        <dbReference type="ARBA" id="ARBA00005564"/>
    </source>
</evidence>
<accession>A0A5B9P646</accession>
<evidence type="ECO:0000313" key="4">
    <source>
        <dbReference type="EMBL" id="QEG20655.1"/>
    </source>
</evidence>
<dbReference type="GO" id="GO:0006006">
    <property type="term" value="P:glucose metabolic process"/>
    <property type="evidence" value="ECO:0007669"/>
    <property type="project" value="UniProtKB-KW"/>
</dbReference>
<dbReference type="EMBL" id="CP042912">
    <property type="protein sequence ID" value="QEG20655.1"/>
    <property type="molecule type" value="Genomic_DNA"/>
</dbReference>
<feature type="signal peptide" evidence="3">
    <location>
        <begin position="1"/>
        <end position="20"/>
    </location>
</feature>
<name>A0A5B9P646_9BACT</name>
<dbReference type="GO" id="GO:0017057">
    <property type="term" value="F:6-phosphogluconolactonase activity"/>
    <property type="evidence" value="ECO:0007669"/>
    <property type="project" value="UniProtKB-EC"/>
</dbReference>
<comment type="similarity">
    <text evidence="1">Belongs to the cycloisomerase 2 family.</text>
</comment>
<dbReference type="RefSeq" id="WP_075084738.1">
    <property type="nucleotide sequence ID" value="NZ_CP042912.1"/>
</dbReference>
<keyword evidence="3" id="KW-0732">Signal</keyword>
<evidence type="ECO:0000313" key="5">
    <source>
        <dbReference type="Proteomes" id="UP000322214"/>
    </source>
</evidence>
<dbReference type="Pfam" id="PF10282">
    <property type="entry name" value="Lactonase"/>
    <property type="match status" value="1"/>
</dbReference>
<dbReference type="InterPro" id="IPR011048">
    <property type="entry name" value="Haem_d1_sf"/>
</dbReference>
<dbReference type="InterPro" id="IPR015943">
    <property type="entry name" value="WD40/YVTN_repeat-like_dom_sf"/>
</dbReference>
<dbReference type="AlphaFoldDB" id="A0A5B9P646"/>
<dbReference type="STRING" id="980251.GCA_001642875_02310"/>